<gene>
    <name evidence="2" type="ORF">PFR001_LOCUS8683</name>
</gene>
<organism evidence="2 3">
    <name type="scientific">Peronospora farinosa</name>
    <dbReference type="NCBI Taxonomy" id="134698"/>
    <lineage>
        <taxon>Eukaryota</taxon>
        <taxon>Sar</taxon>
        <taxon>Stramenopiles</taxon>
        <taxon>Oomycota</taxon>
        <taxon>Peronosporomycetes</taxon>
        <taxon>Peronosporales</taxon>
        <taxon>Peronosporaceae</taxon>
        <taxon>Peronospora</taxon>
    </lineage>
</organism>
<dbReference type="Proteomes" id="UP001157938">
    <property type="component" value="Unassembled WGS sequence"/>
</dbReference>
<evidence type="ECO:0000313" key="3">
    <source>
        <dbReference type="Proteomes" id="UP001157938"/>
    </source>
</evidence>
<evidence type="ECO:0000256" key="1">
    <source>
        <dbReference type="SAM" id="MobiDB-lite"/>
    </source>
</evidence>
<dbReference type="EMBL" id="CAKLBC010001773">
    <property type="protein sequence ID" value="CAH0493557.1"/>
    <property type="molecule type" value="Genomic_DNA"/>
</dbReference>
<reference evidence="2 3" key="1">
    <citation type="submission" date="2021-11" db="EMBL/GenBank/DDBJ databases">
        <authorList>
            <person name="Islam A."/>
            <person name="Islam S."/>
            <person name="Flora M.S."/>
            <person name="Rahman M."/>
            <person name="Ziaur R.M."/>
            <person name="Epstein J.H."/>
            <person name="Hassan M."/>
            <person name="Klassen M."/>
            <person name="Woodard K."/>
            <person name="Webb A."/>
            <person name="Webby R.J."/>
            <person name="El Zowalaty M.E."/>
        </authorList>
    </citation>
    <scope>NUCLEOTIDE SEQUENCE [LARGE SCALE GENOMIC DNA]</scope>
    <source>
        <strain evidence="2">Pf1</strain>
    </source>
</reference>
<accession>A0ABN8CHN6</accession>
<protein>
    <submittedName>
        <fullName evidence="2">Uncharacterized protein</fullName>
    </submittedName>
</protein>
<comment type="caution">
    <text evidence="2">The sequence shown here is derived from an EMBL/GenBank/DDBJ whole genome shotgun (WGS) entry which is preliminary data.</text>
</comment>
<feature type="compositionally biased region" description="Basic residues" evidence="1">
    <location>
        <begin position="44"/>
        <end position="59"/>
    </location>
</feature>
<feature type="region of interest" description="Disordered" evidence="1">
    <location>
        <begin position="1"/>
        <end position="79"/>
    </location>
</feature>
<proteinExistence type="predicted"/>
<keyword evidence="3" id="KW-1185">Reference proteome</keyword>
<sequence>MSGGDGFFWALRAPPPRPATRLAGRSPPHVSFSDSESSRAGGKPTRRGRRKENGRRYGVHPKLYAGVALPTTRTPDKTA</sequence>
<name>A0ABN8CHN6_9STRA</name>
<evidence type="ECO:0000313" key="2">
    <source>
        <dbReference type="EMBL" id="CAH0493557.1"/>
    </source>
</evidence>